<dbReference type="PANTHER" id="PTHR43244:SF1">
    <property type="entry name" value="5,10-METHYLENETETRAHYDROMETHANOPTERIN REDUCTASE"/>
    <property type="match status" value="1"/>
</dbReference>
<feature type="domain" description="Luciferase-like" evidence="2">
    <location>
        <begin position="15"/>
        <end position="284"/>
    </location>
</feature>
<protein>
    <submittedName>
        <fullName evidence="3">FMN reductase</fullName>
    </submittedName>
</protein>
<dbReference type="CDD" id="cd01097">
    <property type="entry name" value="Tetrahydromethanopterin_reductase"/>
    <property type="match status" value="1"/>
</dbReference>
<dbReference type="eggNOG" id="COG2141">
    <property type="taxonomic scope" value="Bacteria"/>
</dbReference>
<evidence type="ECO:0000313" key="4">
    <source>
        <dbReference type="Proteomes" id="UP000054537"/>
    </source>
</evidence>
<keyword evidence="4" id="KW-1185">Reference proteome</keyword>
<dbReference type="Gene3D" id="3.20.20.30">
    <property type="entry name" value="Luciferase-like domain"/>
    <property type="match status" value="1"/>
</dbReference>
<reference evidence="3 4" key="1">
    <citation type="submission" date="2014-10" db="EMBL/GenBank/DDBJ databases">
        <title>Draft genome sequence of Actinoplanes utahensis NRRL 12052.</title>
        <authorList>
            <person name="Velasco-Bucheli B."/>
            <person name="del Cerro C."/>
            <person name="Hormigo D."/>
            <person name="Garcia J.L."/>
            <person name="Acebal C."/>
            <person name="Arroyo M."/>
            <person name="de la Mata I."/>
        </authorList>
    </citation>
    <scope>NUCLEOTIDE SEQUENCE [LARGE SCALE GENOMIC DNA]</scope>
    <source>
        <strain evidence="3 4">NRRL 12052</strain>
    </source>
</reference>
<dbReference type="NCBIfam" id="TIGR03564">
    <property type="entry name" value="F420_MSMEG_4879"/>
    <property type="match status" value="1"/>
</dbReference>
<dbReference type="OrthoDB" id="7054907at2"/>
<dbReference type="InterPro" id="IPR036661">
    <property type="entry name" value="Luciferase-like_sf"/>
</dbReference>
<proteinExistence type="predicted"/>
<keyword evidence="1" id="KW-0560">Oxidoreductase</keyword>
<dbReference type="InterPro" id="IPR011251">
    <property type="entry name" value="Luciferase-like_dom"/>
</dbReference>
<evidence type="ECO:0000313" key="3">
    <source>
        <dbReference type="EMBL" id="KHD77175.1"/>
    </source>
</evidence>
<sequence length="303" mass="30706">MRISIMIGEVDGPATVDELAGQVVAADGTAGLWSAQALGWDALTALTVAGTLAPGIPLGTAAVPVRQRHPLTLASQALSVQAATGGRLTLGIGAGIGAMVGGMFGLPTASPVRFLREYLAMLLPLLRGEAVAHSGDFLTTSGTVHVPATTPPPVILAALGPAMLRLAGSSTDGAVTWMAGPRTLASHVVPLVTAAARDAGRPAPRIVAALPVCVTGDEAGARAGIARRFGMAAQVPEYRAVLDREGARGAADVAITGDEDAVLRAITRLEDTGITEFIAAPVGDAAARHRTLELLRQSLPPGR</sequence>
<dbReference type="STRING" id="1869.MB27_12000"/>
<organism evidence="3 4">
    <name type="scientific">Actinoplanes utahensis</name>
    <dbReference type="NCBI Taxonomy" id="1869"/>
    <lineage>
        <taxon>Bacteria</taxon>
        <taxon>Bacillati</taxon>
        <taxon>Actinomycetota</taxon>
        <taxon>Actinomycetes</taxon>
        <taxon>Micromonosporales</taxon>
        <taxon>Micromonosporaceae</taxon>
        <taxon>Actinoplanes</taxon>
    </lineage>
</organism>
<dbReference type="SUPFAM" id="SSF51679">
    <property type="entry name" value="Bacterial luciferase-like"/>
    <property type="match status" value="1"/>
</dbReference>
<comment type="caution">
    <text evidence="3">The sequence shown here is derived from an EMBL/GenBank/DDBJ whole genome shotgun (WGS) entry which is preliminary data.</text>
</comment>
<name>A0A0A6UM08_ACTUT</name>
<dbReference type="GO" id="GO:0016705">
    <property type="term" value="F:oxidoreductase activity, acting on paired donors, with incorporation or reduction of molecular oxygen"/>
    <property type="evidence" value="ECO:0007669"/>
    <property type="project" value="InterPro"/>
</dbReference>
<gene>
    <name evidence="3" type="ORF">MB27_12000</name>
</gene>
<dbReference type="InterPro" id="IPR050564">
    <property type="entry name" value="F420-G6PD/mer"/>
</dbReference>
<dbReference type="AlphaFoldDB" id="A0A0A6UM08"/>
<dbReference type="InterPro" id="IPR019910">
    <property type="entry name" value="Lucif-like_OxRdtase_MSMEG_4879"/>
</dbReference>
<accession>A0A0A6UM08</accession>
<dbReference type="RefSeq" id="WP_043524421.1">
    <property type="nucleotide sequence ID" value="NZ_BAABKU010000016.1"/>
</dbReference>
<evidence type="ECO:0000256" key="1">
    <source>
        <dbReference type="ARBA" id="ARBA00023002"/>
    </source>
</evidence>
<dbReference type="Proteomes" id="UP000054537">
    <property type="component" value="Unassembled WGS sequence"/>
</dbReference>
<dbReference type="EMBL" id="JRTT01000012">
    <property type="protein sequence ID" value="KHD77175.1"/>
    <property type="molecule type" value="Genomic_DNA"/>
</dbReference>
<evidence type="ECO:0000259" key="2">
    <source>
        <dbReference type="Pfam" id="PF00296"/>
    </source>
</evidence>
<dbReference type="Pfam" id="PF00296">
    <property type="entry name" value="Bac_luciferase"/>
    <property type="match status" value="1"/>
</dbReference>
<dbReference type="PANTHER" id="PTHR43244">
    <property type="match status" value="1"/>
</dbReference>